<sequence>MKYLLDPLKVKRQLEQQGYFIPVFEFAETLHNIAFAAMGKDLPSDEVLRHSQKALDLISQVDGHTNDHTRFLFCRGLALYFAHRNAEALAVFEGVYQTCTGTFGALSSQARDAGYAVGFLLYTMGRPSEAQAFVEGCLIRGKEQAGLLWPKECRTRAKYLYSLILLALGNIGSGDRLRDEAIRELKGHLVAAFPGTLPTELNAALSFTDDLVGFEVFGSVVPFFAGRFDVYH</sequence>
<comment type="caution">
    <text evidence="1">The sequence shown here is derived from an EMBL/GenBank/DDBJ whole genome shotgun (WGS) entry which is preliminary data.</text>
</comment>
<proteinExistence type="predicted"/>
<keyword evidence="2" id="KW-1185">Reference proteome</keyword>
<evidence type="ECO:0000313" key="1">
    <source>
        <dbReference type="EMBL" id="KAK3350475.1"/>
    </source>
</evidence>
<dbReference type="Gene3D" id="1.25.40.10">
    <property type="entry name" value="Tetratricopeptide repeat domain"/>
    <property type="match status" value="1"/>
</dbReference>
<dbReference type="InterPro" id="IPR011990">
    <property type="entry name" value="TPR-like_helical_dom_sf"/>
</dbReference>
<reference evidence="1" key="1">
    <citation type="journal article" date="2023" name="Mol. Phylogenet. Evol.">
        <title>Genome-scale phylogeny and comparative genomics of the fungal order Sordariales.</title>
        <authorList>
            <person name="Hensen N."/>
            <person name="Bonometti L."/>
            <person name="Westerberg I."/>
            <person name="Brannstrom I.O."/>
            <person name="Guillou S."/>
            <person name="Cros-Aarteil S."/>
            <person name="Calhoun S."/>
            <person name="Haridas S."/>
            <person name="Kuo A."/>
            <person name="Mondo S."/>
            <person name="Pangilinan J."/>
            <person name="Riley R."/>
            <person name="LaButti K."/>
            <person name="Andreopoulos B."/>
            <person name="Lipzen A."/>
            <person name="Chen C."/>
            <person name="Yan M."/>
            <person name="Daum C."/>
            <person name="Ng V."/>
            <person name="Clum A."/>
            <person name="Steindorff A."/>
            <person name="Ohm R.A."/>
            <person name="Martin F."/>
            <person name="Silar P."/>
            <person name="Natvig D.O."/>
            <person name="Lalanne C."/>
            <person name="Gautier V."/>
            <person name="Ament-Velasquez S.L."/>
            <person name="Kruys A."/>
            <person name="Hutchinson M.I."/>
            <person name="Powell A.J."/>
            <person name="Barry K."/>
            <person name="Miller A.N."/>
            <person name="Grigoriev I.V."/>
            <person name="Debuchy R."/>
            <person name="Gladieux P."/>
            <person name="Hiltunen Thoren M."/>
            <person name="Johannesson H."/>
        </authorList>
    </citation>
    <scope>NUCLEOTIDE SEQUENCE</scope>
    <source>
        <strain evidence="1">CBS 560.94</strain>
    </source>
</reference>
<dbReference type="GeneID" id="87867500"/>
<evidence type="ECO:0000313" key="2">
    <source>
        <dbReference type="Proteomes" id="UP001278500"/>
    </source>
</evidence>
<reference evidence="1" key="2">
    <citation type="submission" date="2023-06" db="EMBL/GenBank/DDBJ databases">
        <authorList>
            <consortium name="Lawrence Berkeley National Laboratory"/>
            <person name="Haridas S."/>
            <person name="Hensen N."/>
            <person name="Bonometti L."/>
            <person name="Westerberg I."/>
            <person name="Brannstrom I.O."/>
            <person name="Guillou S."/>
            <person name="Cros-Aarteil S."/>
            <person name="Calhoun S."/>
            <person name="Kuo A."/>
            <person name="Mondo S."/>
            <person name="Pangilinan J."/>
            <person name="Riley R."/>
            <person name="Labutti K."/>
            <person name="Andreopoulos B."/>
            <person name="Lipzen A."/>
            <person name="Chen C."/>
            <person name="Yanf M."/>
            <person name="Daum C."/>
            <person name="Ng V."/>
            <person name="Clum A."/>
            <person name="Steindorff A."/>
            <person name="Ohm R."/>
            <person name="Martin F."/>
            <person name="Silar P."/>
            <person name="Natvig D."/>
            <person name="Lalanne C."/>
            <person name="Gautier V."/>
            <person name="Ament-Velasquez S.L."/>
            <person name="Kruys A."/>
            <person name="Hutchinson M.I."/>
            <person name="Powell A.J."/>
            <person name="Barry K."/>
            <person name="Miller A.N."/>
            <person name="Grigoriev I.V."/>
            <person name="Debuchy R."/>
            <person name="Gladieux P."/>
            <person name="Thoren M.H."/>
            <person name="Johannesson H."/>
        </authorList>
    </citation>
    <scope>NUCLEOTIDE SEQUENCE</scope>
    <source>
        <strain evidence="1">CBS 560.94</strain>
    </source>
</reference>
<accession>A0AAE0JIU9</accession>
<organism evidence="1 2">
    <name type="scientific">Neurospora tetraspora</name>
    <dbReference type="NCBI Taxonomy" id="94610"/>
    <lineage>
        <taxon>Eukaryota</taxon>
        <taxon>Fungi</taxon>
        <taxon>Dikarya</taxon>
        <taxon>Ascomycota</taxon>
        <taxon>Pezizomycotina</taxon>
        <taxon>Sordariomycetes</taxon>
        <taxon>Sordariomycetidae</taxon>
        <taxon>Sordariales</taxon>
        <taxon>Sordariaceae</taxon>
        <taxon>Neurospora</taxon>
    </lineage>
</organism>
<gene>
    <name evidence="1" type="ORF">B0H65DRAFT_567075</name>
</gene>
<dbReference type="AlphaFoldDB" id="A0AAE0JIU9"/>
<dbReference type="EMBL" id="JAUEPP010000002">
    <property type="protein sequence ID" value="KAK3350475.1"/>
    <property type="molecule type" value="Genomic_DNA"/>
</dbReference>
<dbReference type="Proteomes" id="UP001278500">
    <property type="component" value="Unassembled WGS sequence"/>
</dbReference>
<dbReference type="RefSeq" id="XP_062683770.1">
    <property type="nucleotide sequence ID" value="XM_062830346.1"/>
</dbReference>
<dbReference type="SUPFAM" id="SSF48452">
    <property type="entry name" value="TPR-like"/>
    <property type="match status" value="1"/>
</dbReference>
<name>A0AAE0JIU9_9PEZI</name>
<protein>
    <submittedName>
        <fullName evidence="1">Uncharacterized protein</fullName>
    </submittedName>
</protein>